<dbReference type="AlphaFoldDB" id="A0A4V3D400"/>
<evidence type="ECO:0000313" key="1">
    <source>
        <dbReference type="EMBL" id="TDQ32461.1"/>
    </source>
</evidence>
<protein>
    <submittedName>
        <fullName evidence="1">Uncharacterized protein</fullName>
    </submittedName>
</protein>
<sequence length="51" mass="5844">MLTNPIDGHVKTGYSYPIKTELCLRGLKKGMGNIFAEVIKMDKEFVWNSRL</sequence>
<comment type="caution">
    <text evidence="1">The sequence shown here is derived from an EMBL/GenBank/DDBJ whole genome shotgun (WGS) entry which is preliminary data.</text>
</comment>
<proteinExistence type="predicted"/>
<dbReference type="EMBL" id="SNYI01000001">
    <property type="protein sequence ID" value="TDQ32461.1"/>
    <property type="molecule type" value="Genomic_DNA"/>
</dbReference>
<keyword evidence="2" id="KW-1185">Reference proteome</keyword>
<organism evidence="1 2">
    <name type="scientific">Zeaxanthinibacter enoshimensis</name>
    <dbReference type="NCBI Taxonomy" id="392009"/>
    <lineage>
        <taxon>Bacteria</taxon>
        <taxon>Pseudomonadati</taxon>
        <taxon>Bacteroidota</taxon>
        <taxon>Flavobacteriia</taxon>
        <taxon>Flavobacteriales</taxon>
        <taxon>Flavobacteriaceae</taxon>
        <taxon>Zeaxanthinibacter</taxon>
    </lineage>
</organism>
<name>A0A4V3D400_9FLAO</name>
<evidence type="ECO:0000313" key="2">
    <source>
        <dbReference type="Proteomes" id="UP000295468"/>
    </source>
</evidence>
<reference evidence="1 2" key="1">
    <citation type="submission" date="2019-03" db="EMBL/GenBank/DDBJ databases">
        <title>Genomic Encyclopedia of Archaeal and Bacterial Type Strains, Phase II (KMG-II): from individual species to whole genera.</title>
        <authorList>
            <person name="Goeker M."/>
        </authorList>
    </citation>
    <scope>NUCLEOTIDE SEQUENCE [LARGE SCALE GENOMIC DNA]</scope>
    <source>
        <strain evidence="1 2">DSM 18435</strain>
    </source>
</reference>
<gene>
    <name evidence="1" type="ORF">CLV82_0289</name>
</gene>
<accession>A0A4V3D400</accession>
<dbReference type="Proteomes" id="UP000295468">
    <property type="component" value="Unassembled WGS sequence"/>
</dbReference>